<dbReference type="Proteomes" id="UP000553957">
    <property type="component" value="Unassembled WGS sequence"/>
</dbReference>
<dbReference type="InterPro" id="IPR009476">
    <property type="entry name" value="DUF1097"/>
</dbReference>
<dbReference type="AlphaFoldDB" id="A0A7Y4L0W4"/>
<reference evidence="3 4" key="1">
    <citation type="submission" date="2020-05" db="EMBL/GenBank/DDBJ databases">
        <title>Genome sequence of Kribbella sandramycini ATCC 39419.</title>
        <authorList>
            <person name="Maclea K.S."/>
            <person name="Fair J.L."/>
        </authorList>
    </citation>
    <scope>NUCLEOTIDE SEQUENCE [LARGE SCALE GENOMIC DNA]</scope>
    <source>
        <strain evidence="3 4">ATCC 39419</strain>
    </source>
</reference>
<comment type="caution">
    <text evidence="3">The sequence shown here is derived from an EMBL/GenBank/DDBJ whole genome shotgun (WGS) entry which is preliminary data.</text>
</comment>
<accession>A0A7Y4L0W4</accession>
<dbReference type="Pfam" id="PF06496">
    <property type="entry name" value="DUF1097"/>
    <property type="match status" value="1"/>
</dbReference>
<feature type="transmembrane region" description="Helical" evidence="1">
    <location>
        <begin position="61"/>
        <end position="88"/>
    </location>
</feature>
<evidence type="ECO:0000313" key="2">
    <source>
        <dbReference type="EMBL" id="MBB6564560.1"/>
    </source>
</evidence>
<keyword evidence="1" id="KW-0472">Membrane</keyword>
<evidence type="ECO:0000313" key="4">
    <source>
        <dbReference type="Proteomes" id="UP000534306"/>
    </source>
</evidence>
<dbReference type="RefSeq" id="WP_171674772.1">
    <property type="nucleotide sequence ID" value="NZ_BAAAGT010000006.1"/>
</dbReference>
<evidence type="ECO:0000313" key="3">
    <source>
        <dbReference type="EMBL" id="NOL42264.1"/>
    </source>
</evidence>
<name>A0A7Y4L0W4_9ACTN</name>
<dbReference type="Proteomes" id="UP000534306">
    <property type="component" value="Unassembled WGS sequence"/>
</dbReference>
<evidence type="ECO:0000313" key="5">
    <source>
        <dbReference type="Proteomes" id="UP000553957"/>
    </source>
</evidence>
<evidence type="ECO:0000256" key="1">
    <source>
        <dbReference type="SAM" id="Phobius"/>
    </source>
</evidence>
<keyword evidence="4" id="KW-1185">Reference proteome</keyword>
<reference evidence="2 5" key="2">
    <citation type="submission" date="2020-08" db="EMBL/GenBank/DDBJ databases">
        <title>Sequencing the genomes of 1000 actinobacteria strains.</title>
        <authorList>
            <person name="Klenk H.-P."/>
        </authorList>
    </citation>
    <scope>NUCLEOTIDE SEQUENCE [LARGE SCALE GENOMIC DNA]</scope>
    <source>
        <strain evidence="2 5">DSM 15626</strain>
    </source>
</reference>
<gene>
    <name evidence="2" type="ORF">HNR71_000197</name>
    <name evidence="3" type="ORF">HPO96_18620</name>
</gene>
<sequence length="151" mass="15589">MKNFLGVGISVGLLAGIWTQVSMELALVTWAAFVAWACYFAAGGGRTGFTRGLAANISGALWGWLASLFLNHATFTGAIAIAVTVVAFILCMQAAVGVLSFIPGAFAGTAVFFGTSFDLWGTLIALVAGACLGWLSDLLGQRIQRAVAQPA</sequence>
<organism evidence="3 4">
    <name type="scientific">Kribbella sandramycini</name>
    <dbReference type="NCBI Taxonomy" id="60450"/>
    <lineage>
        <taxon>Bacteria</taxon>
        <taxon>Bacillati</taxon>
        <taxon>Actinomycetota</taxon>
        <taxon>Actinomycetes</taxon>
        <taxon>Propionibacteriales</taxon>
        <taxon>Kribbellaceae</taxon>
        <taxon>Kribbella</taxon>
    </lineage>
</organism>
<dbReference type="EMBL" id="JACHKF010000001">
    <property type="protein sequence ID" value="MBB6564560.1"/>
    <property type="molecule type" value="Genomic_DNA"/>
</dbReference>
<feature type="transmembrane region" description="Helical" evidence="1">
    <location>
        <begin position="119"/>
        <end position="139"/>
    </location>
</feature>
<keyword evidence="1" id="KW-0812">Transmembrane</keyword>
<proteinExistence type="predicted"/>
<keyword evidence="1" id="KW-1133">Transmembrane helix</keyword>
<protein>
    <submittedName>
        <fullName evidence="3">DUF1097 domain-containing protein</fullName>
    </submittedName>
</protein>
<dbReference type="EMBL" id="JABJRC010000004">
    <property type="protein sequence ID" value="NOL42264.1"/>
    <property type="molecule type" value="Genomic_DNA"/>
</dbReference>